<dbReference type="OMA" id="DYCRINE"/>
<name>A0A0V1AJ23_TRIBR</name>
<dbReference type="SUPFAM" id="SSF56672">
    <property type="entry name" value="DNA/RNA polymerases"/>
    <property type="match status" value="1"/>
</dbReference>
<dbReference type="EMBL" id="JYDI01002766">
    <property type="protein sequence ID" value="KRY24831.1"/>
    <property type="molecule type" value="Genomic_DNA"/>
</dbReference>
<keyword evidence="2" id="KW-0808">Transferase</keyword>
<dbReference type="GO" id="GO:0003964">
    <property type="term" value="F:RNA-directed DNA polymerase activity"/>
    <property type="evidence" value="ECO:0007669"/>
    <property type="project" value="UniProtKB-KW"/>
</dbReference>
<keyword evidence="5" id="KW-0255">Endonuclease</keyword>
<dbReference type="AlphaFoldDB" id="A0A0V1AJ23"/>
<gene>
    <name evidence="9" type="primary">TY3B-I</name>
    <name evidence="9" type="ORF">T03_8993</name>
</gene>
<evidence type="ECO:0000256" key="4">
    <source>
        <dbReference type="ARBA" id="ARBA00022722"/>
    </source>
</evidence>
<dbReference type="GO" id="GO:0004519">
    <property type="term" value="F:endonuclease activity"/>
    <property type="evidence" value="ECO:0007669"/>
    <property type="project" value="UniProtKB-KW"/>
</dbReference>
<organism evidence="9 10">
    <name type="scientific">Trichinella britovi</name>
    <name type="common">Parasitic roundworm</name>
    <dbReference type="NCBI Taxonomy" id="45882"/>
    <lineage>
        <taxon>Eukaryota</taxon>
        <taxon>Metazoa</taxon>
        <taxon>Ecdysozoa</taxon>
        <taxon>Nematoda</taxon>
        <taxon>Enoplea</taxon>
        <taxon>Dorylaimia</taxon>
        <taxon>Trichinellida</taxon>
        <taxon>Trichinellidae</taxon>
        <taxon>Trichinella</taxon>
    </lineage>
</organism>
<evidence type="ECO:0000256" key="1">
    <source>
        <dbReference type="ARBA" id="ARBA00022670"/>
    </source>
</evidence>
<keyword evidence="6" id="KW-0378">Hydrolase</keyword>
<dbReference type="CDD" id="cd01647">
    <property type="entry name" value="RT_LTR"/>
    <property type="match status" value="1"/>
</dbReference>
<dbReference type="Pfam" id="PF00078">
    <property type="entry name" value="RVT_1"/>
    <property type="match status" value="1"/>
</dbReference>
<comment type="caution">
    <text evidence="9">The sequence shown here is derived from an EMBL/GenBank/DDBJ whole genome shotgun (WGS) entry which is preliminary data.</text>
</comment>
<keyword evidence="7" id="KW-0695">RNA-directed DNA polymerase</keyword>
<protein>
    <submittedName>
        <fullName evidence="9">Transposon Ty3-I Gag-Pol polyprotein</fullName>
    </submittedName>
</protein>
<keyword evidence="10" id="KW-1185">Reference proteome</keyword>
<dbReference type="InterPro" id="IPR043502">
    <property type="entry name" value="DNA/RNA_pol_sf"/>
</dbReference>
<dbReference type="FunFam" id="3.10.10.10:FF:000007">
    <property type="entry name" value="Retrovirus-related Pol polyprotein from transposon 17.6-like Protein"/>
    <property type="match status" value="1"/>
</dbReference>
<reference evidence="9 10" key="1">
    <citation type="submission" date="2015-01" db="EMBL/GenBank/DDBJ databases">
        <title>Evolution of Trichinella species and genotypes.</title>
        <authorList>
            <person name="Korhonen P.K."/>
            <person name="Edoardo P."/>
            <person name="Giuseppe L.R."/>
            <person name="Gasser R.B."/>
        </authorList>
    </citation>
    <scope>NUCLEOTIDE SEQUENCE [LARGE SCALE GENOMIC DNA]</scope>
    <source>
        <strain evidence="9">ISS120</strain>
    </source>
</reference>
<evidence type="ECO:0000259" key="8">
    <source>
        <dbReference type="Pfam" id="PF00078"/>
    </source>
</evidence>
<evidence type="ECO:0000256" key="5">
    <source>
        <dbReference type="ARBA" id="ARBA00022759"/>
    </source>
</evidence>
<evidence type="ECO:0000313" key="10">
    <source>
        <dbReference type="Proteomes" id="UP000054653"/>
    </source>
</evidence>
<dbReference type="GO" id="GO:0008233">
    <property type="term" value="F:peptidase activity"/>
    <property type="evidence" value="ECO:0007669"/>
    <property type="project" value="UniProtKB-KW"/>
</dbReference>
<dbReference type="OrthoDB" id="5865526at2759"/>
<dbReference type="Gene3D" id="3.10.10.10">
    <property type="entry name" value="HIV Type 1 Reverse Transcriptase, subunit A, domain 1"/>
    <property type="match status" value="1"/>
</dbReference>
<keyword evidence="1" id="KW-0645">Protease</keyword>
<dbReference type="STRING" id="45882.A0A0V1AJ23"/>
<sequence length="143" mass="16044">MLYAGVIESASDPWSSLVVPVRKKNGSLRFCVDYRKLNAMTRVDAQPIPRIGEALAGAKWFSTLDLTSGFWQVEIAERDREKTAFSTSLGLFQFRVMPFGLCNAPATFQRLMEKALRALASILMTFSSSGRLRRSIWSAWKGC</sequence>
<dbReference type="Proteomes" id="UP000054653">
    <property type="component" value="Unassembled WGS sequence"/>
</dbReference>
<keyword evidence="4" id="KW-0540">Nuclease</keyword>
<dbReference type="PANTHER" id="PTHR24559">
    <property type="entry name" value="TRANSPOSON TY3-I GAG-POL POLYPROTEIN"/>
    <property type="match status" value="1"/>
</dbReference>
<dbReference type="InterPro" id="IPR000477">
    <property type="entry name" value="RT_dom"/>
</dbReference>
<dbReference type="PANTHER" id="PTHR24559:SF444">
    <property type="entry name" value="REVERSE TRANSCRIPTASE DOMAIN-CONTAINING PROTEIN"/>
    <property type="match status" value="1"/>
</dbReference>
<evidence type="ECO:0000256" key="6">
    <source>
        <dbReference type="ARBA" id="ARBA00022801"/>
    </source>
</evidence>
<dbReference type="InterPro" id="IPR053134">
    <property type="entry name" value="RNA-dir_DNA_polymerase"/>
</dbReference>
<evidence type="ECO:0000313" key="9">
    <source>
        <dbReference type="EMBL" id="KRY24831.1"/>
    </source>
</evidence>
<dbReference type="GO" id="GO:0006508">
    <property type="term" value="P:proteolysis"/>
    <property type="evidence" value="ECO:0007669"/>
    <property type="project" value="UniProtKB-KW"/>
</dbReference>
<accession>A0A0V1AJ23</accession>
<feature type="domain" description="Reverse transcriptase" evidence="8">
    <location>
        <begin position="21"/>
        <end position="121"/>
    </location>
</feature>
<evidence type="ECO:0000256" key="3">
    <source>
        <dbReference type="ARBA" id="ARBA00022695"/>
    </source>
</evidence>
<evidence type="ECO:0000256" key="2">
    <source>
        <dbReference type="ARBA" id="ARBA00022679"/>
    </source>
</evidence>
<proteinExistence type="predicted"/>
<evidence type="ECO:0000256" key="7">
    <source>
        <dbReference type="ARBA" id="ARBA00022918"/>
    </source>
</evidence>
<keyword evidence="3" id="KW-0548">Nucleotidyltransferase</keyword>